<name>A0ABY8VR02_9CORY</name>
<protein>
    <recommendedName>
        <fullName evidence="4">Secreted protein</fullName>
    </recommendedName>
</protein>
<reference evidence="2 3" key="1">
    <citation type="submission" date="2023-05" db="EMBL/GenBank/DDBJ databases">
        <title>Corynebacterium suedekumii sp. nov. and Corynebacterium breve sp. nov. isolated from raw cow's milk.</title>
        <authorList>
            <person name="Baer M.K."/>
            <person name="Mehl L."/>
            <person name="Hellmuth R."/>
            <person name="Marke G."/>
            <person name="Lipski A."/>
        </authorList>
    </citation>
    <scope>NUCLEOTIDE SEQUENCE [LARGE SCALE GENOMIC DNA]</scope>
    <source>
        <strain evidence="2 3">LM112</strain>
    </source>
</reference>
<gene>
    <name evidence="2" type="ORF">QP029_06250</name>
</gene>
<keyword evidence="1" id="KW-1133">Transmembrane helix</keyword>
<evidence type="ECO:0008006" key="4">
    <source>
        <dbReference type="Google" id="ProtNLM"/>
    </source>
</evidence>
<dbReference type="Proteomes" id="UP001238805">
    <property type="component" value="Chromosome"/>
</dbReference>
<dbReference type="RefSeq" id="WP_284875943.1">
    <property type="nucleotide sequence ID" value="NZ_CP126970.1"/>
</dbReference>
<accession>A0ABY8VR02</accession>
<organism evidence="2 3">
    <name type="scientific">Corynebacterium suedekumii</name>
    <dbReference type="NCBI Taxonomy" id="3049801"/>
    <lineage>
        <taxon>Bacteria</taxon>
        <taxon>Bacillati</taxon>
        <taxon>Actinomycetota</taxon>
        <taxon>Actinomycetes</taxon>
        <taxon>Mycobacteriales</taxon>
        <taxon>Corynebacteriaceae</taxon>
        <taxon>Corynebacterium</taxon>
    </lineage>
</organism>
<keyword evidence="3" id="KW-1185">Reference proteome</keyword>
<evidence type="ECO:0000313" key="3">
    <source>
        <dbReference type="Proteomes" id="UP001238805"/>
    </source>
</evidence>
<evidence type="ECO:0000313" key="2">
    <source>
        <dbReference type="EMBL" id="WIM71372.1"/>
    </source>
</evidence>
<evidence type="ECO:0000256" key="1">
    <source>
        <dbReference type="SAM" id="Phobius"/>
    </source>
</evidence>
<feature type="transmembrane region" description="Helical" evidence="1">
    <location>
        <begin position="6"/>
        <end position="28"/>
    </location>
</feature>
<keyword evidence="1" id="KW-0812">Transmembrane</keyword>
<proteinExistence type="predicted"/>
<keyword evidence="1" id="KW-0472">Membrane</keyword>
<sequence>MRLSKAGLGIVAAVVVAWIAVLALIIALRPTGTETRFEAAGALEQAVAGMDEDGLNVVGLSPGDIYGEEWIAAAVVCPFATEQGIAQTYEADASELNLGTEGVPEDTNYLLLRDAEGGQAFDRIDRSEIDLCTVPLQGYFDSRVMLPLGKTQEGGWALLG</sequence>
<dbReference type="EMBL" id="CP126970">
    <property type="protein sequence ID" value="WIM71372.1"/>
    <property type="molecule type" value="Genomic_DNA"/>
</dbReference>